<feature type="transmembrane region" description="Helical" evidence="6">
    <location>
        <begin position="62"/>
        <end position="83"/>
    </location>
</feature>
<evidence type="ECO:0000313" key="7">
    <source>
        <dbReference type="EMBL" id="EGE85876.1"/>
    </source>
</evidence>
<name>F2TRL3_AJEDA</name>
<dbReference type="AlphaFoldDB" id="F2TRL3"/>
<dbReference type="PANTHER" id="PTHR35042:SF1">
    <property type="entry name" value="DUF1772-DOMAIN-CONTAINING PROTEIN"/>
    <property type="match status" value="1"/>
</dbReference>
<gene>
    <name evidence="7" type="ORF">BDDG_08821</name>
</gene>
<evidence type="ECO:0000256" key="6">
    <source>
        <dbReference type="SAM" id="Phobius"/>
    </source>
</evidence>
<evidence type="ECO:0000256" key="2">
    <source>
        <dbReference type="ARBA" id="ARBA00022692"/>
    </source>
</evidence>
<evidence type="ECO:0000256" key="3">
    <source>
        <dbReference type="ARBA" id="ARBA00022989"/>
    </source>
</evidence>
<proteinExistence type="inferred from homology"/>
<dbReference type="InterPro" id="IPR013901">
    <property type="entry name" value="Anthrone_oxy"/>
</dbReference>
<evidence type="ECO:0000256" key="1">
    <source>
        <dbReference type="ARBA" id="ARBA00004141"/>
    </source>
</evidence>
<keyword evidence="2 6" id="KW-0812">Transmembrane</keyword>
<dbReference type="Pfam" id="PF08592">
    <property type="entry name" value="Anthrone_oxy"/>
    <property type="match status" value="1"/>
</dbReference>
<keyword evidence="3 6" id="KW-1133">Transmembrane helix</keyword>
<feature type="transmembrane region" description="Helical" evidence="6">
    <location>
        <begin position="103"/>
        <end position="124"/>
    </location>
</feature>
<comment type="subcellular location">
    <subcellularLocation>
        <location evidence="1">Membrane</location>
        <topology evidence="1">Multi-pass membrane protein</topology>
    </subcellularLocation>
</comment>
<sequence length="184" mass="19603">MTTNMASCPVAFRVAQAVGLSGAAWLSGNIAAYSLNVAPSLLTSAKESNLPPSTLAKLWRNIYHLGSVQNPPIALTTAAAFFYLAWSVRSGTALFRQTAENAATLYCAAAVLTLSIVPFTLIAMTKTNRALLEQAKMVESEPTVVKVGAREETEQLICRWIGLNGARSLFPLAGVLVGLYAALW</sequence>
<dbReference type="HOGENOM" id="CLU_105974_1_0_1"/>
<evidence type="ECO:0000256" key="5">
    <source>
        <dbReference type="ARBA" id="ARBA00034313"/>
    </source>
</evidence>
<dbReference type="GO" id="GO:0016020">
    <property type="term" value="C:membrane"/>
    <property type="evidence" value="ECO:0007669"/>
    <property type="project" value="UniProtKB-SubCell"/>
</dbReference>
<dbReference type="Proteomes" id="UP000007802">
    <property type="component" value="Unassembled WGS sequence"/>
</dbReference>
<organism evidence="7">
    <name type="scientific">Ajellomyces dermatitidis (strain ATCC 18188 / CBS 674.68)</name>
    <name type="common">Blastomyces dermatitidis</name>
    <dbReference type="NCBI Taxonomy" id="653446"/>
    <lineage>
        <taxon>Eukaryota</taxon>
        <taxon>Fungi</taxon>
        <taxon>Dikarya</taxon>
        <taxon>Ascomycota</taxon>
        <taxon>Pezizomycotina</taxon>
        <taxon>Eurotiomycetes</taxon>
        <taxon>Eurotiomycetidae</taxon>
        <taxon>Onygenales</taxon>
        <taxon>Ajellomycetaceae</taxon>
        <taxon>Blastomyces</taxon>
    </lineage>
</organism>
<keyword evidence="4 6" id="KW-0472">Membrane</keyword>
<feature type="transmembrane region" description="Helical" evidence="6">
    <location>
        <begin position="165"/>
        <end position="183"/>
    </location>
</feature>
<comment type="similarity">
    <text evidence="5">Belongs to the anthrone oxygenase family.</text>
</comment>
<protein>
    <recommendedName>
        <fullName evidence="8">DUF1772 domain-containing protein</fullName>
    </recommendedName>
</protein>
<accession>F2TRL3</accession>
<dbReference type="PANTHER" id="PTHR35042">
    <property type="entry name" value="ANTHRONE OXYGENASE ENCC"/>
    <property type="match status" value="1"/>
</dbReference>
<dbReference type="EMBL" id="GG749507">
    <property type="protein sequence ID" value="EGE85876.1"/>
    <property type="molecule type" value="Genomic_DNA"/>
</dbReference>
<evidence type="ECO:0008006" key="8">
    <source>
        <dbReference type="Google" id="ProtNLM"/>
    </source>
</evidence>
<dbReference type="EMBL" id="GG749507">
    <property type="protein sequence ID" value="KMW68767.1"/>
    <property type="molecule type" value="Genomic_DNA"/>
</dbReference>
<dbReference type="OrthoDB" id="5954308at2759"/>
<reference evidence="7" key="1">
    <citation type="submission" date="2010-03" db="EMBL/GenBank/DDBJ databases">
        <title>Annotation of Blastomyces dermatitidis strain ATCC 18188.</title>
        <authorList>
            <consortium name="The Broad Institute Genome Sequencing Platform"/>
            <consortium name="Broad Institute Genome Sequencing Center for Infectious Disease."/>
            <person name="Cuomo C."/>
            <person name="Klein B."/>
            <person name="Sullivan T."/>
            <person name="Heitman J."/>
            <person name="Young S."/>
            <person name="Zeng Q."/>
            <person name="Gargeya S."/>
            <person name="Alvarado L."/>
            <person name="Berlin A.M."/>
            <person name="Chapman S.B."/>
            <person name="Chen Z."/>
            <person name="Freedman E."/>
            <person name="Gellesch M."/>
            <person name="Goldberg J."/>
            <person name="Griggs A."/>
            <person name="Gujja S."/>
            <person name="Heilman E."/>
            <person name="Heiman D."/>
            <person name="Howarth C."/>
            <person name="Mehta T."/>
            <person name="Neiman D."/>
            <person name="Pearson M."/>
            <person name="Roberts A."/>
            <person name="Saif S."/>
            <person name="Shea T."/>
            <person name="Shenoy N."/>
            <person name="Sisk P."/>
            <person name="Stolte C."/>
            <person name="Sykes S."/>
            <person name="White J."/>
            <person name="Yandava C."/>
            <person name="Haas B."/>
            <person name="Nusbaum C."/>
            <person name="Birren B."/>
        </authorList>
    </citation>
    <scope>NUCLEOTIDE SEQUENCE</scope>
    <source>
        <strain evidence="7">ATCC 18188</strain>
    </source>
</reference>
<evidence type="ECO:0000256" key="4">
    <source>
        <dbReference type="ARBA" id="ARBA00023136"/>
    </source>
</evidence>